<dbReference type="KEGG" id="als:DJ013_19775"/>
<feature type="transmembrane region" description="Helical" evidence="1">
    <location>
        <begin position="20"/>
        <end position="38"/>
    </location>
</feature>
<keyword evidence="1" id="KW-0472">Membrane</keyword>
<organism evidence="2 3">
    <name type="scientific">Arcticibacterium luteifluviistationis</name>
    <dbReference type="NCBI Taxonomy" id="1784714"/>
    <lineage>
        <taxon>Bacteria</taxon>
        <taxon>Pseudomonadati</taxon>
        <taxon>Bacteroidota</taxon>
        <taxon>Cytophagia</taxon>
        <taxon>Cytophagales</taxon>
        <taxon>Leadbetterellaceae</taxon>
        <taxon>Arcticibacterium</taxon>
    </lineage>
</organism>
<feature type="transmembrane region" description="Helical" evidence="1">
    <location>
        <begin position="89"/>
        <end position="113"/>
    </location>
</feature>
<dbReference type="AlphaFoldDB" id="A0A2Z4GH88"/>
<reference evidence="2 3" key="1">
    <citation type="submission" date="2018-05" db="EMBL/GenBank/DDBJ databases">
        <title>Complete genome sequence of Arcticibacterium luteifluviistationis SM1504T, a cytophagaceae bacterium isolated from Arctic surface seawater.</title>
        <authorList>
            <person name="Li Y."/>
            <person name="Qin Q.-L."/>
        </authorList>
    </citation>
    <scope>NUCLEOTIDE SEQUENCE [LARGE SCALE GENOMIC DNA]</scope>
    <source>
        <strain evidence="2 3">SM1504</strain>
    </source>
</reference>
<protein>
    <recommendedName>
        <fullName evidence="4">ABC transporter permease</fullName>
    </recommendedName>
</protein>
<dbReference type="RefSeq" id="WP_111373656.1">
    <property type="nucleotide sequence ID" value="NZ_CP029480.1"/>
</dbReference>
<keyword evidence="1" id="KW-0812">Transmembrane</keyword>
<feature type="transmembrane region" description="Helical" evidence="1">
    <location>
        <begin position="148"/>
        <end position="169"/>
    </location>
</feature>
<gene>
    <name evidence="2" type="ORF">DJ013_19775</name>
</gene>
<dbReference type="OrthoDB" id="8480522at2"/>
<evidence type="ECO:0000313" key="3">
    <source>
        <dbReference type="Proteomes" id="UP000249873"/>
    </source>
</evidence>
<dbReference type="Proteomes" id="UP000249873">
    <property type="component" value="Chromosome"/>
</dbReference>
<sequence>MSNFFTLLKWQFLLLHKNSIITISFAVTLIYGVILFFFKDMAVLDKLLVTLVLNDPSIIGFFFIALGIYTEIKHQILPAIFVTPVNLHALIMSKVLSISIVGVVCSLGLAISVKGFSFDIVSYTAGSFGICVLSSLLGLYMLTYATDFLKFTLTSVPIFLLFINVPMLQYLEGIDIGFTKYFFPIQGSVDLIDAAISGTSINYWYGYFSIILMLPVFYVFAYTRFKKKVVQR</sequence>
<keyword evidence="3" id="KW-1185">Reference proteome</keyword>
<feature type="transmembrane region" description="Helical" evidence="1">
    <location>
        <begin position="120"/>
        <end position="142"/>
    </location>
</feature>
<proteinExistence type="predicted"/>
<evidence type="ECO:0000256" key="1">
    <source>
        <dbReference type="SAM" id="Phobius"/>
    </source>
</evidence>
<dbReference type="EMBL" id="CP029480">
    <property type="protein sequence ID" value="AWW00289.1"/>
    <property type="molecule type" value="Genomic_DNA"/>
</dbReference>
<accession>A0A2Z4GH88</accession>
<name>A0A2Z4GH88_9BACT</name>
<evidence type="ECO:0008006" key="4">
    <source>
        <dbReference type="Google" id="ProtNLM"/>
    </source>
</evidence>
<keyword evidence="1" id="KW-1133">Transmembrane helix</keyword>
<feature type="transmembrane region" description="Helical" evidence="1">
    <location>
        <begin position="204"/>
        <end position="223"/>
    </location>
</feature>
<evidence type="ECO:0000313" key="2">
    <source>
        <dbReference type="EMBL" id="AWW00289.1"/>
    </source>
</evidence>
<feature type="transmembrane region" description="Helical" evidence="1">
    <location>
        <begin position="47"/>
        <end position="69"/>
    </location>
</feature>